<dbReference type="AlphaFoldDB" id="A0AAW0MCC3"/>
<name>A0AAW0MCC3_QUESU</name>
<reference evidence="1" key="1">
    <citation type="submission" date="2017-12" db="EMBL/GenBank/DDBJ databases">
        <authorList>
            <person name="Barbosa P."/>
            <person name="Usie A."/>
            <person name="Ramos A.M."/>
        </authorList>
    </citation>
    <scope>NUCLEOTIDE SEQUENCE</scope>
    <source>
        <strain evidence="1">HL8</strain>
        <tissue evidence="1">Leaves</tissue>
    </source>
</reference>
<reference evidence="1" key="2">
    <citation type="journal article" date="2018" name="Sci. Data">
        <title>The draft genome sequence of cork oak.</title>
        <authorList>
            <person name="Ramos A.M."/>
            <person name="Usie A."/>
            <person name="Barbosa P."/>
            <person name="Barros P.M."/>
            <person name="Capote T."/>
            <person name="Chaves I."/>
            <person name="Simoes F."/>
            <person name="Abreu I."/>
            <person name="Carrasquinho I."/>
            <person name="Faro C."/>
            <person name="Guimaraes J.B."/>
            <person name="Mendonca D."/>
            <person name="Nobrega F."/>
            <person name="Rodrigues L."/>
            <person name="Saibo N.J.M."/>
            <person name="Varela M.C."/>
            <person name="Egas C."/>
            <person name="Matos J."/>
            <person name="Miguel C.M."/>
            <person name="Oliveira M.M."/>
            <person name="Ricardo C.P."/>
            <person name="Goncalves S."/>
        </authorList>
    </citation>
    <scope>NUCLEOTIDE SEQUENCE [LARGE SCALE GENOMIC DNA]</scope>
    <source>
        <strain evidence="1">HL8</strain>
    </source>
</reference>
<accession>A0AAW0MCC3</accession>
<evidence type="ECO:0000313" key="1">
    <source>
        <dbReference type="EMBL" id="KAK7860406.1"/>
    </source>
</evidence>
<sequence>MEEATVDCLIDEGTRMWNIAMIDGIFAPQEAEEIKNIPLARKDTEDSLFWPLEKDGSCVIKMNT</sequence>
<proteinExistence type="predicted"/>
<organism evidence="1">
    <name type="scientific">Quercus suber</name>
    <name type="common">Cork oak</name>
    <dbReference type="NCBI Taxonomy" id="58331"/>
    <lineage>
        <taxon>Eukaryota</taxon>
        <taxon>Viridiplantae</taxon>
        <taxon>Streptophyta</taxon>
        <taxon>Embryophyta</taxon>
        <taxon>Tracheophyta</taxon>
        <taxon>Spermatophyta</taxon>
        <taxon>Magnoliopsida</taxon>
        <taxon>eudicotyledons</taxon>
        <taxon>Gunneridae</taxon>
        <taxon>Pentapetalae</taxon>
        <taxon>rosids</taxon>
        <taxon>fabids</taxon>
        <taxon>Fagales</taxon>
        <taxon>Fagaceae</taxon>
        <taxon>Quercus</taxon>
    </lineage>
</organism>
<dbReference type="EMBL" id="PKMF04000007">
    <property type="protein sequence ID" value="KAK7860406.1"/>
    <property type="molecule type" value="Genomic_DNA"/>
</dbReference>
<reference evidence="1" key="3">
    <citation type="submission" date="2023-07" db="EMBL/GenBank/DDBJ databases">
        <title>An improved reference 1 genome and first organelle genomes of Quercus suber.</title>
        <authorList>
            <consortium name="Genosuber Consortium"/>
            <person name="Usie A."/>
            <person name="Serra O."/>
            <person name="Barros P."/>
        </authorList>
    </citation>
    <scope>NUCLEOTIDE SEQUENCE</scope>
    <source>
        <strain evidence="1">HL8</strain>
        <tissue evidence="1">Leaves</tissue>
    </source>
</reference>
<gene>
    <name evidence="1" type="ORF">CFP56_039788</name>
</gene>
<protein>
    <submittedName>
        <fullName evidence="1">Uncharacterized protein</fullName>
    </submittedName>
</protein>
<comment type="caution">
    <text evidence="1">The sequence shown here is derived from an EMBL/GenBank/DDBJ whole genome shotgun (WGS) entry which is preliminary data.</text>
</comment>